<dbReference type="Proteomes" id="UP000184774">
    <property type="component" value="Unassembled WGS sequence"/>
</dbReference>
<dbReference type="PANTHER" id="PTHR12526">
    <property type="entry name" value="GLYCOSYLTRANSFERASE"/>
    <property type="match status" value="1"/>
</dbReference>
<dbReference type="InterPro" id="IPR028098">
    <property type="entry name" value="Glyco_trans_4-like_N"/>
</dbReference>
<dbReference type="Pfam" id="PF13439">
    <property type="entry name" value="Glyco_transf_4"/>
    <property type="match status" value="1"/>
</dbReference>
<dbReference type="RefSeq" id="WP_074372834.1">
    <property type="nucleotide sequence ID" value="NZ_AP024907.1"/>
</dbReference>
<gene>
    <name evidence="3" type="primary">pglJ</name>
    <name evidence="3" type="ORF">VSP9026_01981</name>
</gene>
<accession>A0A1N6M4I8</accession>
<dbReference type="Pfam" id="PF00534">
    <property type="entry name" value="Glycos_transf_1"/>
    <property type="match status" value="1"/>
</dbReference>
<feature type="domain" description="Glycosyl transferase family 1" evidence="1">
    <location>
        <begin position="201"/>
        <end position="366"/>
    </location>
</feature>
<reference evidence="3 4" key="1">
    <citation type="submission" date="2016-12" db="EMBL/GenBank/DDBJ databases">
        <authorList>
            <person name="Song W.-J."/>
            <person name="Kurnit D.M."/>
        </authorList>
    </citation>
    <scope>NUCLEOTIDE SEQUENCE [LARGE SCALE GENOMIC DNA]</scope>
    <source>
        <strain evidence="3 4">CECT 9026</strain>
    </source>
</reference>
<dbReference type="EC" id="2.4.1.291" evidence="3"/>
<evidence type="ECO:0000313" key="3">
    <source>
        <dbReference type="EMBL" id="SIO94290.1"/>
    </source>
</evidence>
<dbReference type="PANTHER" id="PTHR12526:SF630">
    <property type="entry name" value="GLYCOSYLTRANSFERASE"/>
    <property type="match status" value="1"/>
</dbReference>
<dbReference type="OrthoDB" id="9792269at2"/>
<feature type="domain" description="Glycosyltransferase subfamily 4-like N-terminal" evidence="2">
    <location>
        <begin position="12"/>
        <end position="171"/>
    </location>
</feature>
<name>A0A1N6M4I8_9VIBR</name>
<sequence length="388" mass="43219">MRIIFRISYMGFGGAEQVFLSVARTLMQEHDVLFVTDSAEGASYTTLLNENIPVRSLNVKRTFMSLLRFKRVIDAFKPDVILSAYPDTNAACLLSAAMARHQAKVVVSEHASIVEHFQHKSALTRLKVRLIVQCLYRLADQVVAVSEGVMNDIVPLIKRADKCCFIHNPVRFDQTAPAFDARSIHQTTDAQPSVIAQTDDDAGAVKKGGSKTILAVGRVTPQKDYMTLLRAVRYLIETQHQDDIQVMIVGGTHDKAEMARLTEYIERHQLQPYITFVGFSDQVERYYAQADLFVLSSAWEGFGNVIVEALAFGVPVVSTDCRSGPAEILQDGQFGRLVTVGDSTTLAMSMIDELDTPSCTRAARLERAAQFSEREISQRYKTLFEALV</sequence>
<protein>
    <submittedName>
        <fullName evidence="3">N-acetylgalactosamine-N, N'-diacetylbacillosaminyl-diphospho-undecaprenol 4-alpha-N-acetylgalactosaminyltransferase</fullName>
        <ecNumber evidence="3">2.4.1.291</ecNumber>
    </submittedName>
</protein>
<dbReference type="Gene3D" id="3.40.50.2000">
    <property type="entry name" value="Glycogen Phosphorylase B"/>
    <property type="match status" value="2"/>
</dbReference>
<keyword evidence="3" id="KW-0808">Transferase</keyword>
<evidence type="ECO:0000313" key="4">
    <source>
        <dbReference type="Proteomes" id="UP000184774"/>
    </source>
</evidence>
<organism evidence="3 4">
    <name type="scientific">Vibrio spartinae</name>
    <dbReference type="NCBI Taxonomy" id="1918945"/>
    <lineage>
        <taxon>Bacteria</taxon>
        <taxon>Pseudomonadati</taxon>
        <taxon>Pseudomonadota</taxon>
        <taxon>Gammaproteobacteria</taxon>
        <taxon>Vibrionales</taxon>
        <taxon>Vibrionaceae</taxon>
        <taxon>Vibrio</taxon>
    </lineage>
</organism>
<dbReference type="GO" id="GO:0016757">
    <property type="term" value="F:glycosyltransferase activity"/>
    <property type="evidence" value="ECO:0007669"/>
    <property type="project" value="UniProtKB-KW"/>
</dbReference>
<dbReference type="EMBL" id="FSSB01000011">
    <property type="protein sequence ID" value="SIO94290.1"/>
    <property type="molecule type" value="Genomic_DNA"/>
</dbReference>
<keyword evidence="3" id="KW-0328">Glycosyltransferase</keyword>
<dbReference type="InterPro" id="IPR001296">
    <property type="entry name" value="Glyco_trans_1"/>
</dbReference>
<evidence type="ECO:0000259" key="2">
    <source>
        <dbReference type="Pfam" id="PF13439"/>
    </source>
</evidence>
<evidence type="ECO:0000259" key="1">
    <source>
        <dbReference type="Pfam" id="PF00534"/>
    </source>
</evidence>
<proteinExistence type="predicted"/>
<dbReference type="SUPFAM" id="SSF53756">
    <property type="entry name" value="UDP-Glycosyltransferase/glycogen phosphorylase"/>
    <property type="match status" value="1"/>
</dbReference>
<dbReference type="AlphaFoldDB" id="A0A1N6M4I8"/>
<dbReference type="CDD" id="cd03811">
    <property type="entry name" value="GT4_GT28_WabH-like"/>
    <property type="match status" value="1"/>
</dbReference>